<evidence type="ECO:0000256" key="1">
    <source>
        <dbReference type="SAM" id="MobiDB-lite"/>
    </source>
</evidence>
<evidence type="ECO:0000313" key="3">
    <source>
        <dbReference type="Proteomes" id="UP001367676"/>
    </source>
</evidence>
<dbReference type="AlphaFoldDB" id="A0AAN9TB93"/>
<protein>
    <submittedName>
        <fullName evidence="2">Uncharacterized protein</fullName>
    </submittedName>
</protein>
<proteinExistence type="predicted"/>
<comment type="caution">
    <text evidence="2">The sequence shown here is derived from an EMBL/GenBank/DDBJ whole genome shotgun (WGS) entry which is preliminary data.</text>
</comment>
<feature type="region of interest" description="Disordered" evidence="1">
    <location>
        <begin position="188"/>
        <end position="249"/>
    </location>
</feature>
<sequence>MVSLALNMSAASTASTGNGSAAGTCTPDGSQNEDIAKELTEQQELKLLESILPVKSYGGVMLYMNGVLNKVLKDLPEPTNTTRLFRVYNRLFNRRDLHQHFTILDDNLKDGEEPVQLGIAKSAKIAAAKSAAAKTKYLSWEGSAMKYCDNIILKKISGGFTKLDVERLKNKEKEENVASKIAGRTTAAKYSKKGAGTAQETVPSTSTPTKKKMKLGGKVPRAHKADKGEVPSGDPNQRCRRRGSVSISF</sequence>
<keyword evidence="3" id="KW-1185">Reference proteome</keyword>
<feature type="compositionally biased region" description="Basic residues" evidence="1">
    <location>
        <begin position="209"/>
        <end position="222"/>
    </location>
</feature>
<organism evidence="2 3">
    <name type="scientific">Parthenolecanium corni</name>
    <dbReference type="NCBI Taxonomy" id="536013"/>
    <lineage>
        <taxon>Eukaryota</taxon>
        <taxon>Metazoa</taxon>
        <taxon>Ecdysozoa</taxon>
        <taxon>Arthropoda</taxon>
        <taxon>Hexapoda</taxon>
        <taxon>Insecta</taxon>
        <taxon>Pterygota</taxon>
        <taxon>Neoptera</taxon>
        <taxon>Paraneoptera</taxon>
        <taxon>Hemiptera</taxon>
        <taxon>Sternorrhyncha</taxon>
        <taxon>Coccoidea</taxon>
        <taxon>Coccidae</taxon>
        <taxon>Parthenolecanium</taxon>
    </lineage>
</organism>
<feature type="compositionally biased region" description="Low complexity" evidence="1">
    <location>
        <begin position="13"/>
        <end position="24"/>
    </location>
</feature>
<dbReference type="Proteomes" id="UP001367676">
    <property type="component" value="Unassembled WGS sequence"/>
</dbReference>
<dbReference type="EMBL" id="JBBCAQ010000034">
    <property type="protein sequence ID" value="KAK7580620.1"/>
    <property type="molecule type" value="Genomic_DNA"/>
</dbReference>
<evidence type="ECO:0000313" key="2">
    <source>
        <dbReference type="EMBL" id="KAK7580620.1"/>
    </source>
</evidence>
<gene>
    <name evidence="2" type="ORF">V9T40_001249</name>
</gene>
<reference evidence="2 3" key="1">
    <citation type="submission" date="2024-03" db="EMBL/GenBank/DDBJ databases">
        <title>Adaptation during the transition from Ophiocordyceps entomopathogen to insect associate is accompanied by gene loss and intensified selection.</title>
        <authorList>
            <person name="Ward C.M."/>
            <person name="Onetto C.A."/>
            <person name="Borneman A.R."/>
        </authorList>
    </citation>
    <scope>NUCLEOTIDE SEQUENCE [LARGE SCALE GENOMIC DNA]</scope>
    <source>
        <strain evidence="2">AWRI1</strain>
        <tissue evidence="2">Single Adult Female</tissue>
    </source>
</reference>
<name>A0AAN9TB93_9HEMI</name>
<feature type="region of interest" description="Disordered" evidence="1">
    <location>
        <begin position="13"/>
        <end position="32"/>
    </location>
</feature>
<accession>A0AAN9TB93</accession>